<dbReference type="SMART" id="SM00562">
    <property type="entry name" value="NDK"/>
    <property type="match status" value="1"/>
</dbReference>
<comment type="cofactor">
    <cofactor evidence="14">
        <name>Mg(2+)</name>
        <dbReference type="ChEBI" id="CHEBI:18420"/>
    </cofactor>
</comment>
<dbReference type="EMBL" id="JASGOQ010000001">
    <property type="protein sequence ID" value="MDV5390360.1"/>
    <property type="molecule type" value="Genomic_DNA"/>
</dbReference>
<keyword evidence="11 14" id="KW-0067">ATP-binding</keyword>
<dbReference type="EC" id="2.7.4.6" evidence="3 14"/>
<feature type="binding site" evidence="14 15">
    <location>
        <position position="87"/>
    </location>
    <ligand>
        <name>ATP</name>
        <dbReference type="ChEBI" id="CHEBI:30616"/>
    </ligand>
</feature>
<dbReference type="SMR" id="A0A073KM32"/>
<comment type="function">
    <text evidence="14">Major role in the synthesis of nucleoside triphosphates other than ATP. The ATP gamma phosphate is transferred to the NDP beta phosphate via a ping-pong mechanism, using a phosphorylated active-site intermediate.</text>
</comment>
<evidence type="ECO:0000256" key="15">
    <source>
        <dbReference type="PROSITE-ProRule" id="PRU00706"/>
    </source>
</evidence>
<dbReference type="GO" id="GO:0006228">
    <property type="term" value="P:UTP biosynthetic process"/>
    <property type="evidence" value="ECO:0007669"/>
    <property type="project" value="UniProtKB-UniRule"/>
</dbReference>
<dbReference type="HAMAP" id="MF_00451">
    <property type="entry name" value="NDP_kinase"/>
    <property type="match status" value="1"/>
</dbReference>
<evidence type="ECO:0000256" key="11">
    <source>
        <dbReference type="ARBA" id="ARBA00022840"/>
    </source>
</evidence>
<comment type="subcellular location">
    <subcellularLocation>
        <location evidence="1 14">Cytoplasm</location>
    </subcellularLocation>
</comment>
<dbReference type="RefSeq" id="WP_011072285.1">
    <property type="nucleotide sequence ID" value="NZ_AP025014.1"/>
</dbReference>
<evidence type="ECO:0000259" key="18">
    <source>
        <dbReference type="SMART" id="SM00562"/>
    </source>
</evidence>
<feature type="binding site" evidence="14 15">
    <location>
        <position position="11"/>
    </location>
    <ligand>
        <name>ATP</name>
        <dbReference type="ChEBI" id="CHEBI:30616"/>
    </ligand>
</feature>
<dbReference type="Proteomes" id="UP001159075">
    <property type="component" value="Unassembled WGS sequence"/>
</dbReference>
<evidence type="ECO:0000313" key="20">
    <source>
        <dbReference type="EMBL" id="MDI5833766.1"/>
    </source>
</evidence>
<reference evidence="19" key="2">
    <citation type="submission" date="2019-04" db="EMBL/GenBank/DDBJ databases">
        <authorList>
            <person name="Zou H."/>
        </authorList>
    </citation>
    <scope>NUCLEOTIDE SEQUENCE</scope>
    <source>
        <strain evidence="19">2015oxa</strain>
    </source>
</reference>
<feature type="binding site" evidence="14 15">
    <location>
        <position position="104"/>
    </location>
    <ligand>
        <name>ATP</name>
        <dbReference type="ChEBI" id="CHEBI:30616"/>
    </ligand>
</feature>
<feature type="binding site" evidence="14 15">
    <location>
        <position position="114"/>
    </location>
    <ligand>
        <name>ATP</name>
        <dbReference type="ChEBI" id="CHEBI:30616"/>
    </ligand>
</feature>
<keyword evidence="5 14" id="KW-0963">Cytoplasm</keyword>
<evidence type="ECO:0000256" key="10">
    <source>
        <dbReference type="ARBA" id="ARBA00022777"/>
    </source>
</evidence>
<accession>A0A073KM32</accession>
<evidence type="ECO:0000256" key="7">
    <source>
        <dbReference type="ARBA" id="ARBA00022679"/>
    </source>
</evidence>
<reference evidence="20 22" key="3">
    <citation type="submission" date="2022-09" db="EMBL/GenBank/DDBJ databases">
        <title>The outer-membrane cytochrome OmcA is essential for infection of Shewanella oneidensis by a zebrafish-associated bacteriophage.</title>
        <authorList>
            <person name="Grenfell A.W."/>
            <person name="Intile P."/>
            <person name="Mcfarlane J."/>
            <person name="Leung D."/>
            <person name="Abdalla K."/>
            <person name="Wold M."/>
            <person name="Kees E."/>
            <person name="Gralnick J."/>
        </authorList>
    </citation>
    <scope>NUCLEOTIDE SEQUENCE [LARGE SCALE GENOMIC DNA]</scope>
    <source>
        <strain evidence="20 22">NF-5</strain>
    </source>
</reference>
<organism evidence="21 23">
    <name type="scientific">Shewanella xiamenensis</name>
    <dbReference type="NCBI Taxonomy" id="332186"/>
    <lineage>
        <taxon>Bacteria</taxon>
        <taxon>Pseudomonadati</taxon>
        <taxon>Pseudomonadota</taxon>
        <taxon>Gammaproteobacteria</taxon>
        <taxon>Alteromonadales</taxon>
        <taxon>Shewanellaceae</taxon>
        <taxon>Shewanella</taxon>
    </lineage>
</organism>
<dbReference type="GO" id="GO:0046872">
    <property type="term" value="F:metal ion binding"/>
    <property type="evidence" value="ECO:0007669"/>
    <property type="project" value="UniProtKB-KW"/>
</dbReference>
<comment type="catalytic activity">
    <reaction evidence="14 17">
        <text>a 2'-deoxyribonucleoside 5'-diphosphate + ATP = a 2'-deoxyribonucleoside 5'-triphosphate + ADP</text>
        <dbReference type="Rhea" id="RHEA:44640"/>
        <dbReference type="ChEBI" id="CHEBI:30616"/>
        <dbReference type="ChEBI" id="CHEBI:61560"/>
        <dbReference type="ChEBI" id="CHEBI:73316"/>
        <dbReference type="ChEBI" id="CHEBI:456216"/>
        <dbReference type="EC" id="2.7.4.6"/>
    </reaction>
</comment>
<feature type="binding site" evidence="14 15">
    <location>
        <position position="59"/>
    </location>
    <ligand>
        <name>ATP</name>
        <dbReference type="ChEBI" id="CHEBI:30616"/>
    </ligand>
</feature>
<dbReference type="InterPro" id="IPR023005">
    <property type="entry name" value="Nucleoside_diP_kinase_AS"/>
</dbReference>
<protein>
    <recommendedName>
        <fullName evidence="4 14">Nucleoside diphosphate kinase</fullName>
        <shortName evidence="14">NDK</shortName>
        <shortName evidence="14">NDP kinase</shortName>
        <ecNumber evidence="3 14">2.7.4.6</ecNumber>
    </recommendedName>
    <alternativeName>
        <fullName evidence="14">Nucleoside-2-P kinase</fullName>
    </alternativeName>
</protein>
<evidence type="ECO:0000256" key="16">
    <source>
        <dbReference type="RuleBase" id="RU004011"/>
    </source>
</evidence>
<dbReference type="Proteomes" id="UP001152518">
    <property type="component" value="Unassembled WGS sequence"/>
</dbReference>
<dbReference type="GO" id="GO:0005737">
    <property type="term" value="C:cytoplasm"/>
    <property type="evidence" value="ECO:0007669"/>
    <property type="project" value="UniProtKB-SubCell"/>
</dbReference>
<dbReference type="Proteomes" id="UP001187859">
    <property type="component" value="Unassembled WGS sequence"/>
</dbReference>
<dbReference type="NCBIfam" id="NF001908">
    <property type="entry name" value="PRK00668.1"/>
    <property type="match status" value="1"/>
</dbReference>
<evidence type="ECO:0000256" key="17">
    <source>
        <dbReference type="RuleBase" id="RU004013"/>
    </source>
</evidence>
<sequence length="143" mass="15483">MAIERTFSIIKPDAVAKNHIGAIYNRFETAGLKIVAAKMLHLTKEQAEGFYAEHSERGFFGALVAFMTSGPIMVQVLEGENAVLAHREILGATNPAQAAPGTIRADFAQSIDENAAHGSDSLASAEREIAYFFSAEELCPRTR</sequence>
<dbReference type="EMBL" id="SUNE01000004">
    <property type="protein sequence ID" value="MDG5900010.1"/>
    <property type="molecule type" value="Genomic_DNA"/>
</dbReference>
<evidence type="ECO:0000256" key="3">
    <source>
        <dbReference type="ARBA" id="ARBA00012966"/>
    </source>
</evidence>
<dbReference type="Pfam" id="PF00334">
    <property type="entry name" value="NDK"/>
    <property type="match status" value="1"/>
</dbReference>
<comment type="caution">
    <text evidence="21">The sequence shown here is derived from an EMBL/GenBank/DDBJ whole genome shotgun (WGS) entry which is preliminary data.</text>
</comment>
<dbReference type="PRINTS" id="PR01243">
    <property type="entry name" value="NUCDPKINASE"/>
</dbReference>
<dbReference type="Gene3D" id="3.30.70.141">
    <property type="entry name" value="Nucleoside diphosphate kinase-like domain"/>
    <property type="match status" value="1"/>
</dbReference>
<evidence type="ECO:0000256" key="9">
    <source>
        <dbReference type="ARBA" id="ARBA00022741"/>
    </source>
</evidence>
<dbReference type="CDD" id="cd04413">
    <property type="entry name" value="NDPk_I"/>
    <property type="match status" value="1"/>
</dbReference>
<evidence type="ECO:0000256" key="1">
    <source>
        <dbReference type="ARBA" id="ARBA00004496"/>
    </source>
</evidence>
<feature type="active site" description="Pros-phosphohistidine intermediate" evidence="14 15">
    <location>
        <position position="117"/>
    </location>
</feature>
<dbReference type="InterPro" id="IPR034907">
    <property type="entry name" value="NDK-like_dom"/>
</dbReference>
<evidence type="ECO:0000313" key="23">
    <source>
        <dbReference type="Proteomes" id="UP001187859"/>
    </source>
</evidence>
<keyword evidence="12 14" id="KW-0460">Magnesium</keyword>
<feature type="binding site" evidence="14 15">
    <location>
        <position position="93"/>
    </location>
    <ligand>
        <name>ATP</name>
        <dbReference type="ChEBI" id="CHEBI:30616"/>
    </ligand>
</feature>
<reference evidence="21" key="4">
    <citation type="submission" date="2023-05" db="EMBL/GenBank/DDBJ databases">
        <title>Colonisation of extended spectrum b-lactamase- and carbapenemase-producing bacteria on hospital surfaces from low- and middle-income countries.</title>
        <authorList>
            <person name="Nieto-Rosado M."/>
            <person name="Sands K."/>
            <person name="Iregbu K."/>
            <person name="Zahra R."/>
            <person name="Mazarati J.B."/>
            <person name="Mehtar S."/>
            <person name="Barnards-Group B."/>
            <person name="Walsh T.R."/>
        </authorList>
    </citation>
    <scope>NUCLEOTIDE SEQUENCE</scope>
    <source>
        <strain evidence="21">PP-E493</strain>
    </source>
</reference>
<keyword evidence="13 14" id="KW-0546">Nucleotide metabolism</keyword>
<reference evidence="19" key="1">
    <citation type="journal article" date="2019" name="Int J Environ Res Public Health">
        <title>Characterization of Chromosome-Mediated BlaOXA-894 in Shewanella xiamenensis Isolated from Pig Wastewater.</title>
        <authorList>
            <person name="Zou H."/>
            <person name="Zhou Z."/>
            <person name="Xia H."/>
            <person name="Zhao Q."/>
            <person name="Li X."/>
        </authorList>
    </citation>
    <scope>NUCLEOTIDE SEQUENCE</scope>
    <source>
        <strain evidence="19">2015oxa</strain>
    </source>
</reference>
<feature type="domain" description="Nucleoside diphosphate kinase-like" evidence="18">
    <location>
        <begin position="3"/>
        <end position="140"/>
    </location>
</feature>
<dbReference type="PANTHER" id="PTHR46161:SF3">
    <property type="entry name" value="NUCLEOSIDE DIPHOSPHATE KINASE DDB_G0292928-RELATED"/>
    <property type="match status" value="1"/>
</dbReference>
<comment type="subunit">
    <text evidence="14">Homotetramer.</text>
</comment>
<proteinExistence type="inferred from homology"/>
<dbReference type="EMBL" id="JAOTLW010000026">
    <property type="protein sequence ID" value="MDI5833766.1"/>
    <property type="molecule type" value="Genomic_DNA"/>
</dbReference>
<evidence type="ECO:0000256" key="13">
    <source>
        <dbReference type="ARBA" id="ARBA00023080"/>
    </source>
</evidence>
<evidence type="ECO:0000256" key="12">
    <source>
        <dbReference type="ARBA" id="ARBA00022842"/>
    </source>
</evidence>
<dbReference type="OrthoDB" id="9801161at2"/>
<dbReference type="GO" id="GO:0006241">
    <property type="term" value="P:CTP biosynthetic process"/>
    <property type="evidence" value="ECO:0007669"/>
    <property type="project" value="UniProtKB-UniRule"/>
</dbReference>
<dbReference type="FunFam" id="3.30.70.141:FF:000001">
    <property type="entry name" value="Nucleoside diphosphate kinase"/>
    <property type="match status" value="1"/>
</dbReference>
<evidence type="ECO:0000313" key="19">
    <source>
        <dbReference type="EMBL" id="MDG5900010.1"/>
    </source>
</evidence>
<dbReference type="GeneID" id="75188966"/>
<evidence type="ECO:0000313" key="22">
    <source>
        <dbReference type="Proteomes" id="UP001159075"/>
    </source>
</evidence>
<dbReference type="InterPro" id="IPR036850">
    <property type="entry name" value="NDK-like_dom_sf"/>
</dbReference>
<evidence type="ECO:0000256" key="2">
    <source>
        <dbReference type="ARBA" id="ARBA00008142"/>
    </source>
</evidence>
<dbReference type="PROSITE" id="PS51374">
    <property type="entry name" value="NDPK_LIKE"/>
    <property type="match status" value="1"/>
</dbReference>
<name>A0A073KM32_9GAMM</name>
<keyword evidence="22" id="KW-1185">Reference proteome</keyword>
<dbReference type="PANTHER" id="PTHR46161">
    <property type="entry name" value="NUCLEOSIDE DIPHOSPHATE KINASE"/>
    <property type="match status" value="1"/>
</dbReference>
<evidence type="ECO:0000256" key="5">
    <source>
        <dbReference type="ARBA" id="ARBA00022490"/>
    </source>
</evidence>
<dbReference type="GO" id="GO:0004550">
    <property type="term" value="F:nucleoside diphosphate kinase activity"/>
    <property type="evidence" value="ECO:0007669"/>
    <property type="project" value="UniProtKB-UniRule"/>
</dbReference>
<dbReference type="SUPFAM" id="SSF54919">
    <property type="entry name" value="Nucleoside diphosphate kinase, NDK"/>
    <property type="match status" value="1"/>
</dbReference>
<keyword evidence="9 14" id="KW-0547">Nucleotide-binding</keyword>
<evidence type="ECO:0000256" key="8">
    <source>
        <dbReference type="ARBA" id="ARBA00022723"/>
    </source>
</evidence>
<evidence type="ECO:0000256" key="4">
    <source>
        <dbReference type="ARBA" id="ARBA00017632"/>
    </source>
</evidence>
<evidence type="ECO:0000256" key="6">
    <source>
        <dbReference type="ARBA" id="ARBA00022553"/>
    </source>
</evidence>
<dbReference type="PROSITE" id="PS00469">
    <property type="entry name" value="NDPK"/>
    <property type="match status" value="1"/>
</dbReference>
<comment type="catalytic activity">
    <reaction evidence="14">
        <text>a ribonucleoside 5'-diphosphate + ATP = a ribonucleoside 5'-triphosphate + ADP</text>
        <dbReference type="Rhea" id="RHEA:18113"/>
        <dbReference type="ChEBI" id="CHEBI:30616"/>
        <dbReference type="ChEBI" id="CHEBI:57930"/>
        <dbReference type="ChEBI" id="CHEBI:61557"/>
        <dbReference type="ChEBI" id="CHEBI:456216"/>
        <dbReference type="EC" id="2.7.4.6"/>
    </reaction>
</comment>
<dbReference type="GO" id="GO:0005524">
    <property type="term" value="F:ATP binding"/>
    <property type="evidence" value="ECO:0007669"/>
    <property type="project" value="UniProtKB-UniRule"/>
</dbReference>
<dbReference type="AlphaFoldDB" id="A0A073KM32"/>
<evidence type="ECO:0000256" key="14">
    <source>
        <dbReference type="HAMAP-Rule" id="MF_00451"/>
    </source>
</evidence>
<keyword evidence="6 14" id="KW-0597">Phosphoprotein</keyword>
<keyword evidence="7 14" id="KW-0808">Transferase</keyword>
<evidence type="ECO:0000313" key="21">
    <source>
        <dbReference type="EMBL" id="MDV5390360.1"/>
    </source>
</evidence>
<keyword evidence="8 14" id="KW-0479">Metal-binding</keyword>
<comment type="similarity">
    <text evidence="2 14 15 16">Belongs to the NDK family.</text>
</comment>
<dbReference type="InterPro" id="IPR001564">
    <property type="entry name" value="Nucleoside_diP_kinase"/>
</dbReference>
<keyword evidence="10 14" id="KW-0418">Kinase</keyword>
<dbReference type="GO" id="GO:0006183">
    <property type="term" value="P:GTP biosynthetic process"/>
    <property type="evidence" value="ECO:0007669"/>
    <property type="project" value="UniProtKB-UniRule"/>
</dbReference>
<gene>
    <name evidence="14 21" type="primary">ndk</name>
    <name evidence="19" type="ORF">E2650_08910</name>
    <name evidence="20" type="ORF">ODY93_19460</name>
    <name evidence="21" type="ORF">QM089_08865</name>
</gene>